<keyword evidence="2" id="KW-0689">Ribosomal protein</keyword>
<accession>A0A4V2VF01</accession>
<dbReference type="InterPro" id="IPR000182">
    <property type="entry name" value="GNAT_dom"/>
</dbReference>
<evidence type="ECO:0000313" key="3">
    <source>
        <dbReference type="Proteomes" id="UP000295507"/>
    </source>
</evidence>
<reference evidence="2 3" key="1">
    <citation type="submission" date="2019-03" db="EMBL/GenBank/DDBJ databases">
        <title>Genomic Encyclopedia of Type Strains, Phase IV (KMG-V): Genome sequencing to study the core and pangenomes of soil and plant-associated prokaryotes.</title>
        <authorList>
            <person name="Whitman W."/>
        </authorList>
    </citation>
    <scope>NUCLEOTIDE SEQUENCE [LARGE SCALE GENOMIC DNA]</scope>
    <source>
        <strain evidence="2 3">IE4868</strain>
    </source>
</reference>
<name>A0A4V2VF01_9HYPH</name>
<dbReference type="Gene3D" id="3.40.630.30">
    <property type="match status" value="1"/>
</dbReference>
<gene>
    <name evidence="2" type="ORF">EV129_104129</name>
</gene>
<dbReference type="GO" id="GO:0016747">
    <property type="term" value="F:acyltransferase activity, transferring groups other than amino-acyl groups"/>
    <property type="evidence" value="ECO:0007669"/>
    <property type="project" value="InterPro"/>
</dbReference>
<organism evidence="2 3">
    <name type="scientific">Rhizobium azibense</name>
    <dbReference type="NCBI Taxonomy" id="1136135"/>
    <lineage>
        <taxon>Bacteria</taxon>
        <taxon>Pseudomonadati</taxon>
        <taxon>Pseudomonadota</taxon>
        <taxon>Alphaproteobacteria</taxon>
        <taxon>Hyphomicrobiales</taxon>
        <taxon>Rhizobiaceae</taxon>
        <taxon>Rhizobium/Agrobacterium group</taxon>
        <taxon>Rhizobium</taxon>
    </lineage>
</organism>
<evidence type="ECO:0000313" key="2">
    <source>
        <dbReference type="EMBL" id="TCU38525.1"/>
    </source>
</evidence>
<dbReference type="InterPro" id="IPR016181">
    <property type="entry name" value="Acyl_CoA_acyltransferase"/>
</dbReference>
<evidence type="ECO:0000259" key="1">
    <source>
        <dbReference type="PROSITE" id="PS51186"/>
    </source>
</evidence>
<comment type="caution">
    <text evidence="2">The sequence shown here is derived from an EMBL/GenBank/DDBJ whole genome shotgun (WGS) entry which is preliminary data.</text>
</comment>
<sequence length="170" mass="19005">MLSSAKRPRNSGLWLGTVFGLFQIASMDYTVRNSRPSDNGQLGDIYLDERRRTFTWVDPGNFRHGDFLAHSQGEIVFVAEAGDGDIAGFMTLWAADDFIHMLYIRKQWQGRGIGTALLKALPGWPRRQYRLKCLINNTSAKTFYAGRGFVVTGSGTSAEGDYEELSFIPA</sequence>
<dbReference type="Proteomes" id="UP000295507">
    <property type="component" value="Unassembled WGS sequence"/>
</dbReference>
<dbReference type="PROSITE" id="PS51186">
    <property type="entry name" value="GNAT"/>
    <property type="match status" value="1"/>
</dbReference>
<proteinExistence type="predicted"/>
<dbReference type="GO" id="GO:0005840">
    <property type="term" value="C:ribosome"/>
    <property type="evidence" value="ECO:0007669"/>
    <property type="project" value="UniProtKB-KW"/>
</dbReference>
<dbReference type="Pfam" id="PF13508">
    <property type="entry name" value="Acetyltransf_7"/>
    <property type="match status" value="1"/>
</dbReference>
<dbReference type="AlphaFoldDB" id="A0A4V2VF01"/>
<dbReference type="CDD" id="cd04301">
    <property type="entry name" value="NAT_SF"/>
    <property type="match status" value="1"/>
</dbReference>
<dbReference type="EMBL" id="SMBK01000004">
    <property type="protein sequence ID" value="TCU38525.1"/>
    <property type="molecule type" value="Genomic_DNA"/>
</dbReference>
<dbReference type="SUPFAM" id="SSF55729">
    <property type="entry name" value="Acyl-CoA N-acyltransferases (Nat)"/>
    <property type="match status" value="1"/>
</dbReference>
<feature type="domain" description="N-acetyltransferase" evidence="1">
    <location>
        <begin position="29"/>
        <end position="169"/>
    </location>
</feature>
<protein>
    <submittedName>
        <fullName evidence="2">Ribosomal protein S18 acetylase RimI-like enzyme</fullName>
    </submittedName>
</protein>
<keyword evidence="2" id="KW-0687">Ribonucleoprotein</keyword>